<dbReference type="EMBL" id="NIBS01000014">
    <property type="protein sequence ID" value="PHM26559.1"/>
    <property type="molecule type" value="Genomic_DNA"/>
</dbReference>
<dbReference type="AlphaFoldDB" id="A0A2D0IXD3"/>
<organism evidence="1 2">
    <name type="scientific">Xenorhabdus budapestensis</name>
    <dbReference type="NCBI Taxonomy" id="290110"/>
    <lineage>
        <taxon>Bacteria</taxon>
        <taxon>Pseudomonadati</taxon>
        <taxon>Pseudomonadota</taxon>
        <taxon>Gammaproteobacteria</taxon>
        <taxon>Enterobacterales</taxon>
        <taxon>Morganellaceae</taxon>
        <taxon>Xenorhabdus</taxon>
    </lineage>
</organism>
<dbReference type="Proteomes" id="UP000225833">
    <property type="component" value="Unassembled WGS sequence"/>
</dbReference>
<protein>
    <submittedName>
        <fullName evidence="1">Uncharacterized protein</fullName>
    </submittedName>
</protein>
<accession>A0A2D0IXD3</accession>
<sequence>MVKITTVATGYCFRERGTDGTVISCFFRYSVILNKFAKSLL</sequence>
<comment type="caution">
    <text evidence="1">The sequence shown here is derived from an EMBL/GenBank/DDBJ whole genome shotgun (WGS) entry which is preliminary data.</text>
</comment>
<name>A0A2D0IXD3_XENBU</name>
<proteinExistence type="predicted"/>
<evidence type="ECO:0000313" key="2">
    <source>
        <dbReference type="Proteomes" id="UP000225833"/>
    </source>
</evidence>
<gene>
    <name evidence="1" type="ORF">Xbud_02586</name>
</gene>
<evidence type="ECO:0000313" key="1">
    <source>
        <dbReference type="EMBL" id="PHM26559.1"/>
    </source>
</evidence>
<reference evidence="1 2" key="1">
    <citation type="journal article" date="2017" name="Nat. Microbiol.">
        <title>Natural product diversity associated with the nematode symbionts Photorhabdus and Xenorhabdus.</title>
        <authorList>
            <person name="Tobias N.J."/>
            <person name="Wolff H."/>
            <person name="Djahanschiri B."/>
            <person name="Grundmann F."/>
            <person name="Kronenwerth M."/>
            <person name="Shi Y.M."/>
            <person name="Simonyi S."/>
            <person name="Grun P."/>
            <person name="Shapiro-Ilan D."/>
            <person name="Pidot S.J."/>
            <person name="Stinear T.P."/>
            <person name="Ebersberger I."/>
            <person name="Bode H.B."/>
        </authorList>
    </citation>
    <scope>NUCLEOTIDE SEQUENCE [LARGE SCALE GENOMIC DNA]</scope>
    <source>
        <strain evidence="1 2">DSM 16342</strain>
    </source>
</reference>